<dbReference type="Pfam" id="PF13362">
    <property type="entry name" value="Toprim_3"/>
    <property type="match status" value="1"/>
</dbReference>
<organism evidence="3 4">
    <name type="scientific">Rhodanobacter denitrificans</name>
    <dbReference type="NCBI Taxonomy" id="666685"/>
    <lineage>
        <taxon>Bacteria</taxon>
        <taxon>Pseudomonadati</taxon>
        <taxon>Pseudomonadota</taxon>
        <taxon>Gammaproteobacteria</taxon>
        <taxon>Lysobacterales</taxon>
        <taxon>Rhodanobacteraceae</taxon>
        <taxon>Rhodanobacter</taxon>
    </lineage>
</organism>
<sequence length="398" mass="43564">MSNFKLEAREVASYARGRWDNIYASLAPTLGAAIAKKGRHVACPVHGGTNGFRLHKTADGGQGICNSCDAFVRNGERQWLDGFGILMWATGGSFPQVLEDVASIVAPHLLQSHGKAEHRRAAPPPPAPPARTREMEEQDRALVQRMRETWQKAIPLTDARARLAWRYLESRGLPVPGEMPGVWDSVRFLPSLFYRDDDRDDENDESGYFPAMVALLQNPQGGVRGVHRTYLARDGWGKAPVSYPKKLMGKPEIVSLAGCAIRLGPPGRVIGAAEGMETALAVGAFTGFSVWSTVNATLLRQFRPPEGTLGVHLFGDLDRSEEGQKAMSDEEGTLKGLGYQVRADLPPGPIPVGSKGVDWLNIYNQHGKEAIRFVESLQKAVSQRVVIPFHDASRRRAG</sequence>
<feature type="domain" description="DNA primase/helicase Gp4 N-terminal Bacteriophage T7-like" evidence="2">
    <location>
        <begin position="38"/>
        <end position="76"/>
    </location>
</feature>
<dbReference type="RefSeq" id="WP_015447732.1">
    <property type="nucleotide sequence ID" value="NC_020541.1"/>
</dbReference>
<dbReference type="OrthoDB" id="8967890at2"/>
<dbReference type="GO" id="GO:0008270">
    <property type="term" value="F:zinc ion binding"/>
    <property type="evidence" value="ECO:0007669"/>
    <property type="project" value="InterPro"/>
</dbReference>
<evidence type="ECO:0000256" key="1">
    <source>
        <dbReference type="SAM" id="MobiDB-lite"/>
    </source>
</evidence>
<keyword evidence="3" id="KW-0547">Nucleotide-binding</keyword>
<accession>M4NG15</accession>
<dbReference type="GO" id="GO:0004386">
    <property type="term" value="F:helicase activity"/>
    <property type="evidence" value="ECO:0007669"/>
    <property type="project" value="UniProtKB-KW"/>
</dbReference>
<proteinExistence type="predicted"/>
<keyword evidence="4" id="KW-1185">Reference proteome</keyword>
<protein>
    <submittedName>
        <fullName evidence="3">Zinc-binding protein, primase-helicase</fullName>
    </submittedName>
</protein>
<dbReference type="InterPro" id="IPR055570">
    <property type="entry name" value="DUF7146"/>
</dbReference>
<dbReference type="SMART" id="SM00778">
    <property type="entry name" value="Prim_Zn_Ribbon"/>
    <property type="match status" value="1"/>
</dbReference>
<dbReference type="InterPro" id="IPR013237">
    <property type="entry name" value="Phage_T7_Gp4_N"/>
</dbReference>
<name>M4NG15_9GAMM</name>
<dbReference type="GeneID" id="72428617"/>
<dbReference type="HOGENOM" id="CLU_059689_1_0_6"/>
<dbReference type="InterPro" id="IPR006171">
    <property type="entry name" value="TOPRIM_dom"/>
</dbReference>
<reference evidence="3 4" key="1">
    <citation type="submission" date="2012-04" db="EMBL/GenBank/DDBJ databases">
        <title>Complete genome of Rhodanobacter sp. 2APBS1.</title>
        <authorList>
            <consortium name="US DOE Joint Genome Institute"/>
            <person name="Huntemann M."/>
            <person name="Wei C.-L."/>
            <person name="Han J."/>
            <person name="Detter J.C."/>
            <person name="Han C."/>
            <person name="Tapia R."/>
            <person name="Munk A.C.C."/>
            <person name="Chen A."/>
            <person name="Krypides N."/>
            <person name="Mavromatis K."/>
            <person name="Markowitz V."/>
            <person name="Szeto E."/>
            <person name="Ivanova N."/>
            <person name="Mikhailova N."/>
            <person name="Ovchinnikova G."/>
            <person name="Pagani I."/>
            <person name="Pati A."/>
            <person name="Goodwin L."/>
            <person name="Peters L."/>
            <person name="Pitluck S."/>
            <person name="Woyke T."/>
            <person name="Prakash O."/>
            <person name="Elkins J."/>
            <person name="Brown S."/>
            <person name="Palumbo A."/>
            <person name="Hemme C."/>
            <person name="Zhou J."/>
            <person name="Watson D."/>
            <person name="Jardine P."/>
            <person name="Kostka J."/>
            <person name="Green S."/>
        </authorList>
    </citation>
    <scope>NUCLEOTIDE SEQUENCE [LARGE SCALE GENOMIC DNA]</scope>
    <source>
        <strain evidence="3 4">2APBS1</strain>
    </source>
</reference>
<dbReference type="Proteomes" id="UP000011859">
    <property type="component" value="Chromosome"/>
</dbReference>
<feature type="region of interest" description="Disordered" evidence="1">
    <location>
        <begin position="112"/>
        <end position="138"/>
    </location>
</feature>
<gene>
    <name evidence="3" type="ORF">R2APBS1_1883</name>
</gene>
<evidence type="ECO:0000259" key="2">
    <source>
        <dbReference type="SMART" id="SM00778"/>
    </source>
</evidence>
<keyword evidence="3" id="KW-0378">Hydrolase</keyword>
<evidence type="ECO:0000313" key="4">
    <source>
        <dbReference type="Proteomes" id="UP000011859"/>
    </source>
</evidence>
<dbReference type="AlphaFoldDB" id="M4NG15"/>
<dbReference type="eggNOG" id="COG4643">
    <property type="taxonomic scope" value="Bacteria"/>
</dbReference>
<dbReference type="STRING" id="666685.R2APBS1_1883"/>
<dbReference type="EMBL" id="CP003470">
    <property type="protein sequence ID" value="AGG89007.1"/>
    <property type="molecule type" value="Genomic_DNA"/>
</dbReference>
<evidence type="ECO:0000313" key="3">
    <source>
        <dbReference type="EMBL" id="AGG89007.1"/>
    </source>
</evidence>
<dbReference type="Pfam" id="PF23639">
    <property type="entry name" value="DUF7146"/>
    <property type="match status" value="1"/>
</dbReference>
<dbReference type="Pfam" id="PF08273">
    <property type="entry name" value="Zn_Ribbon_Prim"/>
    <property type="match status" value="1"/>
</dbReference>
<keyword evidence="3" id="KW-0347">Helicase</keyword>
<dbReference type="KEGG" id="rhd:R2APBS1_1883"/>
<keyword evidence="3" id="KW-0067">ATP-binding</keyword>